<feature type="domain" description="SusD-like N-terminal" evidence="7">
    <location>
        <begin position="96"/>
        <end position="231"/>
    </location>
</feature>
<accession>H1YC95</accession>
<feature type="domain" description="RagB/SusD" evidence="6">
    <location>
        <begin position="311"/>
        <end position="472"/>
    </location>
</feature>
<evidence type="ECO:0000313" key="9">
    <source>
        <dbReference type="Proteomes" id="UP000002774"/>
    </source>
</evidence>
<dbReference type="EMBL" id="CM001403">
    <property type="protein sequence ID" value="EHQ30086.1"/>
    <property type="molecule type" value="Genomic_DNA"/>
</dbReference>
<dbReference type="SUPFAM" id="SSF48452">
    <property type="entry name" value="TPR-like"/>
    <property type="match status" value="1"/>
</dbReference>
<evidence type="ECO:0000313" key="8">
    <source>
        <dbReference type="EMBL" id="EHQ30086.1"/>
    </source>
</evidence>
<dbReference type="eggNOG" id="COG3193">
    <property type="taxonomic scope" value="Bacteria"/>
</dbReference>
<evidence type="ECO:0000256" key="4">
    <source>
        <dbReference type="ARBA" id="ARBA00023136"/>
    </source>
</evidence>
<name>H1YC95_9SPHI</name>
<dbReference type="InterPro" id="IPR012944">
    <property type="entry name" value="SusD_RagB_dom"/>
</dbReference>
<dbReference type="Proteomes" id="UP000002774">
    <property type="component" value="Chromosome"/>
</dbReference>
<evidence type="ECO:0000256" key="5">
    <source>
        <dbReference type="ARBA" id="ARBA00023237"/>
    </source>
</evidence>
<evidence type="ECO:0000259" key="7">
    <source>
        <dbReference type="Pfam" id="PF14322"/>
    </source>
</evidence>
<dbReference type="AlphaFoldDB" id="H1YC95"/>
<proteinExistence type="inferred from homology"/>
<evidence type="ECO:0000256" key="2">
    <source>
        <dbReference type="ARBA" id="ARBA00006275"/>
    </source>
</evidence>
<dbReference type="PROSITE" id="PS51257">
    <property type="entry name" value="PROKAR_LIPOPROTEIN"/>
    <property type="match status" value="1"/>
</dbReference>
<gene>
    <name evidence="8" type="ORF">Mucpa_6027</name>
</gene>
<evidence type="ECO:0000256" key="1">
    <source>
        <dbReference type="ARBA" id="ARBA00004442"/>
    </source>
</evidence>
<keyword evidence="3" id="KW-0732">Signal</keyword>
<dbReference type="OrthoDB" id="621570at2"/>
<keyword evidence="5" id="KW-0998">Cell outer membrane</keyword>
<dbReference type="InterPro" id="IPR033985">
    <property type="entry name" value="SusD-like_N"/>
</dbReference>
<dbReference type="CDD" id="cd08977">
    <property type="entry name" value="SusD"/>
    <property type="match status" value="1"/>
</dbReference>
<dbReference type="HOGENOM" id="CLU_015553_3_1_10"/>
<dbReference type="GO" id="GO:0009279">
    <property type="term" value="C:cell outer membrane"/>
    <property type="evidence" value="ECO:0007669"/>
    <property type="project" value="UniProtKB-SubCell"/>
</dbReference>
<organism evidence="8 9">
    <name type="scientific">Mucilaginibacter paludis DSM 18603</name>
    <dbReference type="NCBI Taxonomy" id="714943"/>
    <lineage>
        <taxon>Bacteria</taxon>
        <taxon>Pseudomonadati</taxon>
        <taxon>Bacteroidota</taxon>
        <taxon>Sphingobacteriia</taxon>
        <taxon>Sphingobacteriales</taxon>
        <taxon>Sphingobacteriaceae</taxon>
        <taxon>Mucilaginibacter</taxon>
    </lineage>
</organism>
<sequence>MKINYIYRKISICTLFTVLISVSGCKKFVEIDPPIDSIPAVQVFDTDAKADAVIRGLYVDMVGSTNYAFGGAVSVGLGLSADELTATTLTTLNSYPDLYNNSVSSSNLVLGYYWGPMYNMIYVANATIEGINASTQMSAAAKLQYLAEAKFIRAANYFYLLNLFGDVPMPTTSNYKVNSLLPRTPVADVYNLILDDLKFAQANLTPAYISGANRYRANRYAVSALLARVYLYLQDYADAEAMATDVIDGAVGKVSYSLETTLTNTFLLTSKEVILQIVQPDKILYTWEGYAFISTGVPNYQISDALYTSFETGDLRKTNWIKTNTVGAKAYNFPYKYKINSGTTATGPRTEALVFLRLAEVYLIRAEARAQQAGKLAAAIADLDVVRNRAGISLIANTKPTINQADLLAAIAHERFVEFFAELGHRWLDLKRTGQADIVLKNKPNWRPEAKLFPIPAGDIIADPFLKQNPGYSN</sequence>
<evidence type="ECO:0000256" key="3">
    <source>
        <dbReference type="ARBA" id="ARBA00022729"/>
    </source>
</evidence>
<comment type="similarity">
    <text evidence="2">Belongs to the SusD family.</text>
</comment>
<reference evidence="8" key="1">
    <citation type="submission" date="2011-09" db="EMBL/GenBank/DDBJ databases">
        <title>The permanent draft genome of Mucilaginibacter paludis DSM 18603.</title>
        <authorList>
            <consortium name="US DOE Joint Genome Institute (JGI-PGF)"/>
            <person name="Lucas S."/>
            <person name="Han J."/>
            <person name="Lapidus A."/>
            <person name="Bruce D."/>
            <person name="Goodwin L."/>
            <person name="Pitluck S."/>
            <person name="Peters L."/>
            <person name="Kyrpides N."/>
            <person name="Mavromatis K."/>
            <person name="Ivanova N."/>
            <person name="Mikhailova N."/>
            <person name="Held B."/>
            <person name="Detter J.C."/>
            <person name="Tapia R."/>
            <person name="Han C."/>
            <person name="Land M."/>
            <person name="Hauser L."/>
            <person name="Markowitz V."/>
            <person name="Cheng J.-F."/>
            <person name="Hugenholtz P."/>
            <person name="Woyke T."/>
            <person name="Wu D."/>
            <person name="Tindall B."/>
            <person name="Brambilla E."/>
            <person name="Klenk H.-P."/>
            <person name="Eisen J.A."/>
        </authorList>
    </citation>
    <scope>NUCLEOTIDE SEQUENCE [LARGE SCALE GENOMIC DNA]</scope>
    <source>
        <strain evidence="8">DSM 18603</strain>
    </source>
</reference>
<keyword evidence="4" id="KW-0472">Membrane</keyword>
<dbReference type="Gene3D" id="1.25.40.390">
    <property type="match status" value="1"/>
</dbReference>
<keyword evidence="9" id="KW-1185">Reference proteome</keyword>
<evidence type="ECO:0000259" key="6">
    <source>
        <dbReference type="Pfam" id="PF07980"/>
    </source>
</evidence>
<comment type="subcellular location">
    <subcellularLocation>
        <location evidence="1">Cell outer membrane</location>
    </subcellularLocation>
</comment>
<dbReference type="Pfam" id="PF14322">
    <property type="entry name" value="SusD-like_3"/>
    <property type="match status" value="1"/>
</dbReference>
<dbReference type="STRING" id="714943.Mucpa_6027"/>
<protein>
    <submittedName>
        <fullName evidence="8">RagB/SusD domain-containing protein</fullName>
    </submittedName>
</protein>
<dbReference type="Pfam" id="PF07980">
    <property type="entry name" value="SusD_RagB"/>
    <property type="match status" value="1"/>
</dbReference>
<dbReference type="RefSeq" id="WP_008511607.1">
    <property type="nucleotide sequence ID" value="NZ_CM001403.1"/>
</dbReference>
<dbReference type="InterPro" id="IPR011990">
    <property type="entry name" value="TPR-like_helical_dom_sf"/>
</dbReference>